<evidence type="ECO:0000259" key="5">
    <source>
        <dbReference type="Pfam" id="PF21000"/>
    </source>
</evidence>
<proteinExistence type="inferred from homology"/>
<evidence type="ECO:0000313" key="6">
    <source>
        <dbReference type="EMBL" id="KAI6779973.1"/>
    </source>
</evidence>
<dbReference type="GO" id="GO:0000712">
    <property type="term" value="P:resolution of meiotic recombination intermediates"/>
    <property type="evidence" value="ECO:0007669"/>
    <property type="project" value="TreeGrafter"/>
</dbReference>
<sequence>MDVSSQIISALQASSFPPPSQNLLSSLSPSIPLPSLLATAKSRILSSDLTSSPLINPSLPTLPAGIDSPAAKEVVLGGDIHVQVVDIENLSISRWEQVEELEAIDRGERTRGREVIQVTGEENDNVSTQSQPATQAQPTQAGKNATHRLTLQDRAGNKVYAIELRRIDKIGIGKTMMGEKILLKRGTVVARGTVLLTADKCVFLGGKIDAWQRTWVEGRLARLKAEVGQDRPAQ</sequence>
<name>A0A9P9XYR5_9HYPO</name>
<organism evidence="6 7">
    <name type="scientific">Emericellopsis cladophorae</name>
    <dbReference type="NCBI Taxonomy" id="2686198"/>
    <lineage>
        <taxon>Eukaryota</taxon>
        <taxon>Fungi</taxon>
        <taxon>Dikarya</taxon>
        <taxon>Ascomycota</taxon>
        <taxon>Pezizomycotina</taxon>
        <taxon>Sordariomycetes</taxon>
        <taxon>Hypocreomycetidae</taxon>
        <taxon>Hypocreales</taxon>
        <taxon>Bionectriaceae</taxon>
        <taxon>Emericellopsis</taxon>
    </lineage>
</organism>
<gene>
    <name evidence="6" type="ORF">J7T54_000273</name>
</gene>
<dbReference type="EMBL" id="JAGIXG020000039">
    <property type="protein sequence ID" value="KAI6779973.1"/>
    <property type="molecule type" value="Genomic_DNA"/>
</dbReference>
<evidence type="ECO:0000259" key="4">
    <source>
        <dbReference type="Pfam" id="PF08585"/>
    </source>
</evidence>
<comment type="caution">
    <text evidence="6">The sequence shown here is derived from an EMBL/GenBank/DDBJ whole genome shotgun (WGS) entry which is preliminary data.</text>
</comment>
<reference evidence="6" key="1">
    <citation type="journal article" date="2021" name="J Fungi (Basel)">
        <title>Genomic and Metabolomic Analyses of the Marine Fungus Emericellopsis cladophorae: Insights into Saltwater Adaptability Mechanisms and Its Biosynthetic Potential.</title>
        <authorList>
            <person name="Goncalves M.F.M."/>
            <person name="Hilario S."/>
            <person name="Van de Peer Y."/>
            <person name="Esteves A.C."/>
            <person name="Alves A."/>
        </authorList>
    </citation>
    <scope>NUCLEOTIDE SEQUENCE</scope>
    <source>
        <strain evidence="6">MUM 19.33</strain>
    </source>
</reference>
<dbReference type="RefSeq" id="XP_051360829.1">
    <property type="nucleotide sequence ID" value="XM_051508080.1"/>
</dbReference>
<dbReference type="SMART" id="SM01161">
    <property type="entry name" value="DUF1767"/>
    <property type="match status" value="1"/>
</dbReference>
<dbReference type="PANTHER" id="PTHR14790">
    <property type="entry name" value="RECQ-MEDIATED GENOME INSTABILITY PROTEIN 1 RMI1"/>
    <property type="match status" value="1"/>
</dbReference>
<evidence type="ECO:0000256" key="1">
    <source>
        <dbReference type="ARBA" id="ARBA00006395"/>
    </source>
</evidence>
<dbReference type="Pfam" id="PF21000">
    <property type="entry name" value="RMI1_N_N"/>
    <property type="match status" value="1"/>
</dbReference>
<dbReference type="Proteomes" id="UP001055219">
    <property type="component" value="Unassembled WGS sequence"/>
</dbReference>
<feature type="domain" description="RMI1 N-terminal" evidence="5">
    <location>
        <begin position="13"/>
        <end position="52"/>
    </location>
</feature>
<dbReference type="GO" id="GO:0016604">
    <property type="term" value="C:nuclear body"/>
    <property type="evidence" value="ECO:0007669"/>
    <property type="project" value="TreeGrafter"/>
</dbReference>
<feature type="domain" description="RecQ mediated genome instability protein 1 OB-fold" evidence="4">
    <location>
        <begin position="62"/>
        <end position="219"/>
    </location>
</feature>
<protein>
    <recommendedName>
        <fullName evidence="2">RecQ-mediated genome instability protein 1</fullName>
    </recommendedName>
</protein>
<feature type="compositionally biased region" description="Low complexity" evidence="3">
    <location>
        <begin position="127"/>
        <end position="141"/>
    </location>
</feature>
<dbReference type="GO" id="GO:0000724">
    <property type="term" value="P:double-strand break repair via homologous recombination"/>
    <property type="evidence" value="ECO:0007669"/>
    <property type="project" value="TreeGrafter"/>
</dbReference>
<evidence type="ECO:0000313" key="7">
    <source>
        <dbReference type="Proteomes" id="UP001055219"/>
    </source>
</evidence>
<dbReference type="OrthoDB" id="341511at2759"/>
<keyword evidence="7" id="KW-1185">Reference proteome</keyword>
<comment type="similarity">
    <text evidence="1">Belongs to the RMI1 family.</text>
</comment>
<dbReference type="PANTHER" id="PTHR14790:SF15">
    <property type="entry name" value="RECQ-MEDIATED GENOME INSTABILITY PROTEIN 1"/>
    <property type="match status" value="1"/>
</dbReference>
<dbReference type="InterPro" id="IPR042470">
    <property type="entry name" value="RMI1_N_C_sf"/>
</dbReference>
<feature type="region of interest" description="Disordered" evidence="3">
    <location>
        <begin position="119"/>
        <end position="147"/>
    </location>
</feature>
<dbReference type="InterPro" id="IPR013894">
    <property type="entry name" value="RMI1_OB"/>
</dbReference>
<reference evidence="6" key="2">
    <citation type="submission" date="2022-07" db="EMBL/GenBank/DDBJ databases">
        <authorList>
            <person name="Goncalves M.F.M."/>
            <person name="Hilario S."/>
            <person name="Van De Peer Y."/>
            <person name="Esteves A.C."/>
            <person name="Alves A."/>
        </authorList>
    </citation>
    <scope>NUCLEOTIDE SEQUENCE</scope>
    <source>
        <strain evidence="6">MUM 19.33</strain>
    </source>
</reference>
<accession>A0A9P9XYR5</accession>
<dbReference type="GeneID" id="75826794"/>
<dbReference type="Gene3D" id="2.40.50.770">
    <property type="entry name" value="RecQ-mediated genome instability protein Rmi1, C-terminal domain"/>
    <property type="match status" value="1"/>
</dbReference>
<dbReference type="Pfam" id="PF08585">
    <property type="entry name" value="RMI1_N_C"/>
    <property type="match status" value="1"/>
</dbReference>
<dbReference type="InterPro" id="IPR049363">
    <property type="entry name" value="RMI1_N"/>
</dbReference>
<evidence type="ECO:0000256" key="3">
    <source>
        <dbReference type="SAM" id="MobiDB-lite"/>
    </source>
</evidence>
<evidence type="ECO:0000256" key="2">
    <source>
        <dbReference type="ARBA" id="ARBA00018987"/>
    </source>
</evidence>
<dbReference type="GO" id="GO:0031422">
    <property type="term" value="C:RecQ family helicase-topoisomerase III complex"/>
    <property type="evidence" value="ECO:0007669"/>
    <property type="project" value="TreeGrafter"/>
</dbReference>
<dbReference type="AlphaFoldDB" id="A0A9P9XYR5"/>